<organism evidence="20 21">
    <name type="scientific">Rhizobium deserti</name>
    <dbReference type="NCBI Taxonomy" id="2547961"/>
    <lineage>
        <taxon>Bacteria</taxon>
        <taxon>Pseudomonadati</taxon>
        <taxon>Pseudomonadota</taxon>
        <taxon>Alphaproteobacteria</taxon>
        <taxon>Hyphomicrobiales</taxon>
        <taxon>Rhizobiaceae</taxon>
        <taxon>Rhizobium/Agrobacterium group</taxon>
        <taxon>Rhizobium</taxon>
    </lineage>
</organism>
<evidence type="ECO:0000256" key="16">
    <source>
        <dbReference type="PROSITE-ProRule" id="PRU00433"/>
    </source>
</evidence>
<dbReference type="GO" id="GO:0016020">
    <property type="term" value="C:membrane"/>
    <property type="evidence" value="ECO:0007669"/>
    <property type="project" value="UniProtKB-SubCell"/>
</dbReference>
<proteinExistence type="inferred from homology"/>
<keyword evidence="20" id="KW-0560">Oxidoreductase</keyword>
<keyword evidence="4 16" id="KW-0349">Heme</keyword>
<evidence type="ECO:0000256" key="4">
    <source>
        <dbReference type="ARBA" id="ARBA00022617"/>
    </source>
</evidence>
<evidence type="ECO:0000256" key="6">
    <source>
        <dbReference type="ARBA" id="ARBA00022692"/>
    </source>
</evidence>
<name>A0A4R5UP90_9HYPH</name>
<dbReference type="CDD" id="cd04213">
    <property type="entry name" value="CuRO_CcO_Caa3_II"/>
    <property type="match status" value="1"/>
</dbReference>
<protein>
    <recommendedName>
        <fullName evidence="14">Cytochrome aa3 subunit 2</fullName>
    </recommendedName>
</protein>
<comment type="subcellular location">
    <subcellularLocation>
        <location evidence="1">Membrane</location>
        <topology evidence="1">Multi-pass membrane protein</topology>
    </subcellularLocation>
</comment>
<evidence type="ECO:0000313" key="21">
    <source>
        <dbReference type="Proteomes" id="UP000295238"/>
    </source>
</evidence>
<dbReference type="PROSITE" id="PS50857">
    <property type="entry name" value="COX2_CUA"/>
    <property type="match status" value="1"/>
</dbReference>
<gene>
    <name evidence="20" type="primary">coxB</name>
    <name evidence="20" type="ORF">E2F50_05650</name>
</gene>
<dbReference type="InterPro" id="IPR045187">
    <property type="entry name" value="CcO_II"/>
</dbReference>
<keyword evidence="3" id="KW-0813">Transport</keyword>
<dbReference type="GO" id="GO:0042773">
    <property type="term" value="P:ATP synthesis coupled electron transport"/>
    <property type="evidence" value="ECO:0007669"/>
    <property type="project" value="TreeGrafter"/>
</dbReference>
<evidence type="ECO:0000256" key="1">
    <source>
        <dbReference type="ARBA" id="ARBA00004141"/>
    </source>
</evidence>
<evidence type="ECO:0000256" key="17">
    <source>
        <dbReference type="SAM" id="Phobius"/>
    </source>
</evidence>
<dbReference type="PROSITE" id="PS51007">
    <property type="entry name" value="CYTC"/>
    <property type="match status" value="1"/>
</dbReference>
<keyword evidence="12 17" id="KW-0472">Membrane</keyword>
<keyword evidence="6 17" id="KW-0812">Transmembrane</keyword>
<dbReference type="GO" id="GO:0020037">
    <property type="term" value="F:heme binding"/>
    <property type="evidence" value="ECO:0007669"/>
    <property type="project" value="InterPro"/>
</dbReference>
<evidence type="ECO:0000259" key="19">
    <source>
        <dbReference type="PROSITE" id="PS51007"/>
    </source>
</evidence>
<evidence type="ECO:0000256" key="11">
    <source>
        <dbReference type="ARBA" id="ARBA00023008"/>
    </source>
</evidence>
<comment type="catalytic activity">
    <reaction evidence="15">
        <text>4 Fe(II)-[cytochrome c] + O2 + 8 H(+)(in) = 4 Fe(III)-[cytochrome c] + 2 H2O + 4 H(+)(out)</text>
        <dbReference type="Rhea" id="RHEA:11436"/>
        <dbReference type="Rhea" id="RHEA-COMP:10350"/>
        <dbReference type="Rhea" id="RHEA-COMP:14399"/>
        <dbReference type="ChEBI" id="CHEBI:15377"/>
        <dbReference type="ChEBI" id="CHEBI:15378"/>
        <dbReference type="ChEBI" id="CHEBI:15379"/>
        <dbReference type="ChEBI" id="CHEBI:29033"/>
        <dbReference type="ChEBI" id="CHEBI:29034"/>
        <dbReference type="EC" id="7.1.1.9"/>
    </reaction>
</comment>
<dbReference type="Proteomes" id="UP000295238">
    <property type="component" value="Unassembled WGS sequence"/>
</dbReference>
<comment type="function">
    <text evidence="13">Subunits I and II form the functional core of the enzyme complex. Electrons originating in cytochrome c are transferred via heme a and Cu(A) to the binuclear center formed by heme a3 and Cu(B).</text>
</comment>
<dbReference type="RefSeq" id="WP_133315039.1">
    <property type="nucleotide sequence ID" value="NZ_SMTL01000001.1"/>
</dbReference>
<dbReference type="PANTHER" id="PTHR22888">
    <property type="entry name" value="CYTOCHROME C OXIDASE, SUBUNIT II"/>
    <property type="match status" value="1"/>
</dbReference>
<evidence type="ECO:0000256" key="12">
    <source>
        <dbReference type="ARBA" id="ARBA00023136"/>
    </source>
</evidence>
<dbReference type="SUPFAM" id="SSF46626">
    <property type="entry name" value="Cytochrome c"/>
    <property type="match status" value="1"/>
</dbReference>
<dbReference type="GO" id="GO:0004129">
    <property type="term" value="F:cytochrome-c oxidase activity"/>
    <property type="evidence" value="ECO:0007669"/>
    <property type="project" value="UniProtKB-EC"/>
</dbReference>
<dbReference type="InterPro" id="IPR014222">
    <property type="entry name" value="Cyt_c_oxidase_su2"/>
</dbReference>
<dbReference type="InterPro" id="IPR034236">
    <property type="entry name" value="CuRO_CcO_Caa3_II"/>
</dbReference>
<evidence type="ECO:0000256" key="5">
    <source>
        <dbReference type="ARBA" id="ARBA00022660"/>
    </source>
</evidence>
<feature type="transmembrane region" description="Helical" evidence="17">
    <location>
        <begin position="101"/>
        <end position="126"/>
    </location>
</feature>
<feature type="transmembrane region" description="Helical" evidence="17">
    <location>
        <begin position="32"/>
        <end position="53"/>
    </location>
</feature>
<evidence type="ECO:0000256" key="2">
    <source>
        <dbReference type="ARBA" id="ARBA00007866"/>
    </source>
</evidence>
<accession>A0A4R5UP90</accession>
<dbReference type="NCBIfam" id="TIGR02866">
    <property type="entry name" value="CoxB"/>
    <property type="match status" value="1"/>
</dbReference>
<dbReference type="InterPro" id="IPR008972">
    <property type="entry name" value="Cupredoxin"/>
</dbReference>
<dbReference type="Pfam" id="PF00116">
    <property type="entry name" value="COX2"/>
    <property type="match status" value="1"/>
</dbReference>
<evidence type="ECO:0000313" key="20">
    <source>
        <dbReference type="EMBL" id="TDK39594.1"/>
    </source>
</evidence>
<evidence type="ECO:0000256" key="9">
    <source>
        <dbReference type="ARBA" id="ARBA00022989"/>
    </source>
</evidence>
<evidence type="ECO:0000256" key="13">
    <source>
        <dbReference type="ARBA" id="ARBA00024688"/>
    </source>
</evidence>
<keyword evidence="7 16" id="KW-0479">Metal-binding</keyword>
<comment type="similarity">
    <text evidence="2">Belongs to the cytochrome c oxidase subunit 2 family.</text>
</comment>
<reference evidence="20 21" key="1">
    <citation type="submission" date="2019-03" db="EMBL/GenBank/DDBJ databases">
        <title>Rhizobium sp. nov., an bacterium isolated from biocrust in Mu Us Desert.</title>
        <authorList>
            <person name="Lixiong L."/>
        </authorList>
    </citation>
    <scope>NUCLEOTIDE SEQUENCE [LARGE SCALE GENOMIC DNA]</scope>
    <source>
        <strain evidence="20 21">SPY-1</strain>
    </source>
</reference>
<sequence length="355" mass="38582">MTDDRLTGSECWPIRSRLFIGRITDRADARSFYRAGLMLAASLLCSCSGPQSALDPAGPEAEDVAILFFTMVVGGALIWCSVVGILFYASRKKHAYDAGQASRIILWCGVVFPTIVLGALLSYAVWLMPNIRPGFGEANARLRTIDVAGEQFWWRVRYQNAEGSAAFETANEVRVPVGERVLFKLTSPDVIHSFWIPVLGGKMDVIPGRENHLTLMAEKPGTYRGVCAEFCGPSHAFMAFTVVAMEPGAFEDWTKARASFDGARDAEGLALFLKHGCSACHAISGTEARGTIGPDLSGFGERGSVGVGALVNTQEDIARFIRNPSEIKPGARMPHFSMLPETDIQRIAAYLKGLQ</sequence>
<evidence type="ECO:0000256" key="3">
    <source>
        <dbReference type="ARBA" id="ARBA00022448"/>
    </source>
</evidence>
<dbReference type="PROSITE" id="PS00078">
    <property type="entry name" value="COX2"/>
    <property type="match status" value="1"/>
</dbReference>
<dbReference type="Pfam" id="PF00034">
    <property type="entry name" value="Cytochrom_C"/>
    <property type="match status" value="1"/>
</dbReference>
<feature type="transmembrane region" description="Helical" evidence="17">
    <location>
        <begin position="65"/>
        <end position="89"/>
    </location>
</feature>
<feature type="domain" description="Cytochrome c" evidence="19">
    <location>
        <begin position="263"/>
        <end position="355"/>
    </location>
</feature>
<dbReference type="InterPro" id="IPR001505">
    <property type="entry name" value="Copper_CuA"/>
</dbReference>
<keyword evidence="8" id="KW-0249">Electron transport</keyword>
<dbReference type="GO" id="GO:0005507">
    <property type="term" value="F:copper ion binding"/>
    <property type="evidence" value="ECO:0007669"/>
    <property type="project" value="InterPro"/>
</dbReference>
<dbReference type="PANTHER" id="PTHR22888:SF9">
    <property type="entry name" value="CYTOCHROME C OXIDASE SUBUNIT 2"/>
    <property type="match status" value="1"/>
</dbReference>
<dbReference type="InterPro" id="IPR002429">
    <property type="entry name" value="CcO_II-like_C"/>
</dbReference>
<dbReference type="InterPro" id="IPR036909">
    <property type="entry name" value="Cyt_c-like_dom_sf"/>
</dbReference>
<evidence type="ECO:0000256" key="10">
    <source>
        <dbReference type="ARBA" id="ARBA00023004"/>
    </source>
</evidence>
<evidence type="ECO:0000256" key="7">
    <source>
        <dbReference type="ARBA" id="ARBA00022723"/>
    </source>
</evidence>
<dbReference type="InterPro" id="IPR009056">
    <property type="entry name" value="Cyt_c-like_dom"/>
</dbReference>
<keyword evidence="21" id="KW-1185">Reference proteome</keyword>
<feature type="domain" description="Cytochrome oxidase subunit II copper A binding" evidence="18">
    <location>
        <begin position="140"/>
        <end position="256"/>
    </location>
</feature>
<dbReference type="OrthoDB" id="9781261at2"/>
<evidence type="ECO:0000256" key="14">
    <source>
        <dbReference type="ARBA" id="ARBA00031399"/>
    </source>
</evidence>
<evidence type="ECO:0000256" key="15">
    <source>
        <dbReference type="ARBA" id="ARBA00047816"/>
    </source>
</evidence>
<dbReference type="EMBL" id="SMTL01000001">
    <property type="protein sequence ID" value="TDK39594.1"/>
    <property type="molecule type" value="Genomic_DNA"/>
</dbReference>
<keyword evidence="9 17" id="KW-1133">Transmembrane helix</keyword>
<keyword evidence="11" id="KW-0186">Copper</keyword>
<evidence type="ECO:0000259" key="18">
    <source>
        <dbReference type="PROSITE" id="PS50857"/>
    </source>
</evidence>
<dbReference type="Gene3D" id="2.60.40.420">
    <property type="entry name" value="Cupredoxins - blue copper proteins"/>
    <property type="match status" value="1"/>
</dbReference>
<dbReference type="AlphaFoldDB" id="A0A4R5UP90"/>
<keyword evidence="10 16" id="KW-0408">Iron</keyword>
<dbReference type="SUPFAM" id="SSF49503">
    <property type="entry name" value="Cupredoxins"/>
    <property type="match status" value="1"/>
</dbReference>
<keyword evidence="5" id="KW-0679">Respiratory chain</keyword>
<evidence type="ECO:0000256" key="8">
    <source>
        <dbReference type="ARBA" id="ARBA00022982"/>
    </source>
</evidence>
<comment type="caution">
    <text evidence="20">The sequence shown here is derived from an EMBL/GenBank/DDBJ whole genome shotgun (WGS) entry which is preliminary data.</text>
</comment>
<dbReference type="GO" id="GO:0016491">
    <property type="term" value="F:oxidoreductase activity"/>
    <property type="evidence" value="ECO:0007669"/>
    <property type="project" value="UniProtKB-KW"/>
</dbReference>